<evidence type="ECO:0000256" key="1">
    <source>
        <dbReference type="SAM" id="MobiDB-lite"/>
    </source>
</evidence>
<name>A0A2J6RZ76_HYAVF</name>
<evidence type="ECO:0000313" key="3">
    <source>
        <dbReference type="Proteomes" id="UP000235786"/>
    </source>
</evidence>
<sequence>MSLYPGGIDQKPPLSTSDECNTTDCENELRGTYSLDDEDILPDMVLEEYRYQDGTTTTKLCKRCTSMASTLEGLTALTSEGGYVHYGLKKLEQSMKRGCKCCTMLAEDIEFLDYDRDEEAHSLILKADMLEDNALHTAGGSTYPLDDRWVGKLKLCRKARARSCRT</sequence>
<dbReference type="AlphaFoldDB" id="A0A2J6RZ76"/>
<keyword evidence="3" id="KW-1185">Reference proteome</keyword>
<protein>
    <submittedName>
        <fullName evidence="2">Uncharacterized protein</fullName>
    </submittedName>
</protein>
<dbReference type="EMBL" id="KZ613941">
    <property type="protein sequence ID" value="PMD43822.1"/>
    <property type="molecule type" value="Genomic_DNA"/>
</dbReference>
<evidence type="ECO:0000313" key="2">
    <source>
        <dbReference type="EMBL" id="PMD43822.1"/>
    </source>
</evidence>
<proteinExistence type="predicted"/>
<reference evidence="2 3" key="1">
    <citation type="submission" date="2016-04" db="EMBL/GenBank/DDBJ databases">
        <title>A degradative enzymes factory behind the ericoid mycorrhizal symbiosis.</title>
        <authorList>
            <consortium name="DOE Joint Genome Institute"/>
            <person name="Martino E."/>
            <person name="Morin E."/>
            <person name="Grelet G."/>
            <person name="Kuo A."/>
            <person name="Kohler A."/>
            <person name="Daghino S."/>
            <person name="Barry K."/>
            <person name="Choi C."/>
            <person name="Cichocki N."/>
            <person name="Clum A."/>
            <person name="Copeland A."/>
            <person name="Hainaut M."/>
            <person name="Haridas S."/>
            <person name="Labutti K."/>
            <person name="Lindquist E."/>
            <person name="Lipzen A."/>
            <person name="Khouja H.-R."/>
            <person name="Murat C."/>
            <person name="Ohm R."/>
            <person name="Olson A."/>
            <person name="Spatafora J."/>
            <person name="Veneault-Fourrey C."/>
            <person name="Henrissat B."/>
            <person name="Grigoriev I."/>
            <person name="Martin F."/>
            <person name="Perotto S."/>
        </authorList>
    </citation>
    <scope>NUCLEOTIDE SEQUENCE [LARGE SCALE GENOMIC DNA]</scope>
    <source>
        <strain evidence="2 3">F</strain>
    </source>
</reference>
<accession>A0A2J6RZ76</accession>
<feature type="region of interest" description="Disordered" evidence="1">
    <location>
        <begin position="1"/>
        <end position="20"/>
    </location>
</feature>
<dbReference type="Proteomes" id="UP000235786">
    <property type="component" value="Unassembled WGS sequence"/>
</dbReference>
<organism evidence="2 3">
    <name type="scientific">Hyaloscypha variabilis (strain UAMH 11265 / GT02V1 / F)</name>
    <name type="common">Meliniomyces variabilis</name>
    <dbReference type="NCBI Taxonomy" id="1149755"/>
    <lineage>
        <taxon>Eukaryota</taxon>
        <taxon>Fungi</taxon>
        <taxon>Dikarya</taxon>
        <taxon>Ascomycota</taxon>
        <taxon>Pezizomycotina</taxon>
        <taxon>Leotiomycetes</taxon>
        <taxon>Helotiales</taxon>
        <taxon>Hyaloscyphaceae</taxon>
        <taxon>Hyaloscypha</taxon>
        <taxon>Hyaloscypha variabilis</taxon>
    </lineage>
</organism>
<gene>
    <name evidence="2" type="ORF">L207DRAFT_266421</name>
</gene>